<sequence length="384" mass="39393">MIVPKSLLIGMLALSATACMDHREPPIDFSPTVHIVSPVANARVARGDGRPGAGSFNGSGFEINVEVITHDSVNVITNESLNIRNTALLGNPNPNMPGLTVTFDTDLIKPDGGIIPKNTNLANLFNIAGTDDTPGAGVTMWTGWHVLESLPVDVSQFTITVSVQDKAGKTGTDKITLAVASGAGVATSGQALTPLPLPTLNTTGADNPAGPVVTILAPRTPSSVATGPTAAPTPPTNASLFFVQVSALDVSRAGIGVNENGDGRDDATRGTIVDPTQSSKGPNRYVTGLTVTFDVPLLQPTGNIIVAGDNLAPVFNIAGSELDPTGYVRTTFGWVVGGSLLLPPGKTSVTITARVTDNTGKTGTATRVVQISPVVNGQRLTPNS</sequence>
<evidence type="ECO:0000313" key="3">
    <source>
        <dbReference type="EMBL" id="PRY34972.1"/>
    </source>
</evidence>
<organism evidence="3 4">
    <name type="scientific">Spirosoma oryzae</name>
    <dbReference type="NCBI Taxonomy" id="1469603"/>
    <lineage>
        <taxon>Bacteria</taxon>
        <taxon>Pseudomonadati</taxon>
        <taxon>Bacteroidota</taxon>
        <taxon>Cytophagia</taxon>
        <taxon>Cytophagales</taxon>
        <taxon>Cytophagaceae</taxon>
        <taxon>Spirosoma</taxon>
    </lineage>
</organism>
<feature type="signal peptide" evidence="2">
    <location>
        <begin position="1"/>
        <end position="18"/>
    </location>
</feature>
<dbReference type="RefSeq" id="WP_245882370.1">
    <property type="nucleotide sequence ID" value="NZ_PVTE01000015.1"/>
</dbReference>
<dbReference type="EMBL" id="PVTE01000015">
    <property type="protein sequence ID" value="PRY34972.1"/>
    <property type="molecule type" value="Genomic_DNA"/>
</dbReference>
<name>A0A2T0SNI3_9BACT</name>
<feature type="region of interest" description="Disordered" evidence="1">
    <location>
        <begin position="256"/>
        <end position="281"/>
    </location>
</feature>
<dbReference type="Proteomes" id="UP000238375">
    <property type="component" value="Unassembled WGS sequence"/>
</dbReference>
<dbReference type="PROSITE" id="PS51257">
    <property type="entry name" value="PROKAR_LIPOPROTEIN"/>
    <property type="match status" value="1"/>
</dbReference>
<keyword evidence="4" id="KW-1185">Reference proteome</keyword>
<protein>
    <submittedName>
        <fullName evidence="3">Uncharacterized protein</fullName>
    </submittedName>
</protein>
<proteinExistence type="predicted"/>
<gene>
    <name evidence="3" type="ORF">CLV58_11555</name>
</gene>
<dbReference type="AlphaFoldDB" id="A0A2T0SNI3"/>
<keyword evidence="2" id="KW-0732">Signal</keyword>
<feature type="chain" id="PRO_5015516684" evidence="2">
    <location>
        <begin position="19"/>
        <end position="384"/>
    </location>
</feature>
<accession>A0A2T0SNI3</accession>
<reference evidence="3 4" key="1">
    <citation type="submission" date="2018-03" db="EMBL/GenBank/DDBJ databases">
        <title>Genomic Encyclopedia of Archaeal and Bacterial Type Strains, Phase II (KMG-II): from individual species to whole genera.</title>
        <authorList>
            <person name="Goeker M."/>
        </authorList>
    </citation>
    <scope>NUCLEOTIDE SEQUENCE [LARGE SCALE GENOMIC DNA]</scope>
    <source>
        <strain evidence="3 4">DSM 28354</strain>
    </source>
</reference>
<evidence type="ECO:0000256" key="1">
    <source>
        <dbReference type="SAM" id="MobiDB-lite"/>
    </source>
</evidence>
<evidence type="ECO:0000256" key="2">
    <source>
        <dbReference type="SAM" id="SignalP"/>
    </source>
</evidence>
<comment type="caution">
    <text evidence="3">The sequence shown here is derived from an EMBL/GenBank/DDBJ whole genome shotgun (WGS) entry which is preliminary data.</text>
</comment>
<evidence type="ECO:0000313" key="4">
    <source>
        <dbReference type="Proteomes" id="UP000238375"/>
    </source>
</evidence>